<evidence type="ECO:0000259" key="2">
    <source>
        <dbReference type="Pfam" id="PF01648"/>
    </source>
</evidence>
<reference evidence="4 5" key="1">
    <citation type="submission" date="2022-04" db="EMBL/GenBank/DDBJ databases">
        <title>Genome diversity in the genus Frankia.</title>
        <authorList>
            <person name="Carlos-Shanley C."/>
            <person name="Hahn D."/>
        </authorList>
    </citation>
    <scope>NUCLEOTIDE SEQUENCE [LARGE SCALE GENOMIC DNA]</scope>
    <source>
        <strain evidence="4 5">Ag45/Mut15</strain>
    </source>
</reference>
<evidence type="ECO:0000256" key="1">
    <source>
        <dbReference type="ARBA" id="ARBA00022679"/>
    </source>
</evidence>
<dbReference type="SUPFAM" id="SSF56214">
    <property type="entry name" value="4'-phosphopantetheinyl transferase"/>
    <property type="match status" value="1"/>
</dbReference>
<dbReference type="Proteomes" id="UP001201873">
    <property type="component" value="Unassembled WGS sequence"/>
</dbReference>
<dbReference type="PANTHER" id="PTHR38096">
    <property type="entry name" value="ENTEROBACTIN SYNTHASE COMPONENT D"/>
    <property type="match status" value="1"/>
</dbReference>
<dbReference type="Pfam" id="PF01648">
    <property type="entry name" value="ACPS"/>
    <property type="match status" value="1"/>
</dbReference>
<dbReference type="Gene3D" id="3.90.470.20">
    <property type="entry name" value="4'-phosphopantetheinyl transferase domain"/>
    <property type="match status" value="1"/>
</dbReference>
<dbReference type="PANTHER" id="PTHR38096:SF1">
    <property type="entry name" value="ENTEROBACTIN SYNTHASE COMPONENT D"/>
    <property type="match status" value="1"/>
</dbReference>
<dbReference type="InterPro" id="IPR008278">
    <property type="entry name" value="4-PPantetheinyl_Trfase_dom"/>
</dbReference>
<dbReference type="EMBL" id="JALKFT010000007">
    <property type="protein sequence ID" value="MCK9875963.1"/>
    <property type="molecule type" value="Genomic_DNA"/>
</dbReference>
<dbReference type="RefSeq" id="WP_248824339.1">
    <property type="nucleotide sequence ID" value="NZ_JALKFT010000007.1"/>
</dbReference>
<organism evidence="4 5">
    <name type="scientific">Frankia umida</name>
    <dbReference type="NCBI Taxonomy" id="573489"/>
    <lineage>
        <taxon>Bacteria</taxon>
        <taxon>Bacillati</taxon>
        <taxon>Actinomycetota</taxon>
        <taxon>Actinomycetes</taxon>
        <taxon>Frankiales</taxon>
        <taxon>Frankiaceae</taxon>
        <taxon>Frankia</taxon>
    </lineage>
</organism>
<dbReference type="InterPro" id="IPR003542">
    <property type="entry name" value="Enbac_synth_compD-like"/>
</dbReference>
<gene>
    <name evidence="4" type="ORF">MXD59_09275</name>
</gene>
<feature type="domain" description="4'-phosphopantetheinyl transferase" evidence="2">
    <location>
        <begin position="102"/>
        <end position="183"/>
    </location>
</feature>
<accession>A0ABT0JWP8</accession>
<dbReference type="Pfam" id="PF17837">
    <property type="entry name" value="4PPT_N"/>
    <property type="match status" value="1"/>
</dbReference>
<comment type="caution">
    <text evidence="4">The sequence shown here is derived from an EMBL/GenBank/DDBJ whole genome shotgun (WGS) entry which is preliminary data.</text>
</comment>
<sequence length="279" mass="28743">MLSSLLPAAAIAVEAFEDEPAAVLFPEESALLARAVEKRRREFTTARICAHKALRQLGLPPAPILPGPRGAPGWPAGVVGSITHCAGYRAAAVAWSRDVYTLGIDAEPNEPNPPGVTHEITVADEADRLAALTASHPAVRWDRLLFSAKESVYKAWFPLAQRWLGFEDAHLSLEPGTAPLAQTIDALDGPVGPVGPVTTAGAAVTAAGHAGGSHGGLTATQKLVRAEGTFSARLLVAGPALGSGTLTGFDGRWLVGEGLLITAITATHIDGVPASSVTA</sequence>
<dbReference type="GO" id="GO:0016740">
    <property type="term" value="F:transferase activity"/>
    <property type="evidence" value="ECO:0007669"/>
    <property type="project" value="UniProtKB-KW"/>
</dbReference>
<proteinExistence type="predicted"/>
<evidence type="ECO:0000313" key="5">
    <source>
        <dbReference type="Proteomes" id="UP001201873"/>
    </source>
</evidence>
<dbReference type="PRINTS" id="PR01399">
    <property type="entry name" value="ENTSNTHTASED"/>
</dbReference>
<dbReference type="InterPro" id="IPR037143">
    <property type="entry name" value="4-PPantetheinyl_Trfase_dom_sf"/>
</dbReference>
<evidence type="ECO:0000259" key="3">
    <source>
        <dbReference type="Pfam" id="PF17837"/>
    </source>
</evidence>
<dbReference type="InterPro" id="IPR041354">
    <property type="entry name" value="4PPT_N"/>
</dbReference>
<keyword evidence="5" id="KW-1185">Reference proteome</keyword>
<keyword evidence="1 4" id="KW-0808">Transferase</keyword>
<name>A0ABT0JWP8_9ACTN</name>
<feature type="domain" description="4'-phosphopantetheinyl transferase N-terminal" evidence="3">
    <location>
        <begin position="27"/>
        <end position="94"/>
    </location>
</feature>
<protein>
    <submittedName>
        <fullName evidence="4">4'-phosphopantetheinyl transferase superfamily protein</fullName>
    </submittedName>
</protein>
<evidence type="ECO:0000313" key="4">
    <source>
        <dbReference type="EMBL" id="MCK9875963.1"/>
    </source>
</evidence>